<dbReference type="InterPro" id="IPR000305">
    <property type="entry name" value="GIY-YIG_endonuc"/>
</dbReference>
<dbReference type="InterPro" id="IPR035901">
    <property type="entry name" value="GIY-YIG_endonuc_sf"/>
</dbReference>
<dbReference type="EMBL" id="UOFD01000028">
    <property type="protein sequence ID" value="VAW51358.1"/>
    <property type="molecule type" value="Genomic_DNA"/>
</dbReference>
<evidence type="ECO:0000313" key="2">
    <source>
        <dbReference type="EMBL" id="VAW51358.1"/>
    </source>
</evidence>
<dbReference type="AlphaFoldDB" id="A0A3B0W618"/>
<feature type="domain" description="GIY-YIG" evidence="1">
    <location>
        <begin position="6"/>
        <end position="83"/>
    </location>
</feature>
<gene>
    <name evidence="2" type="ORF">MNBD_GAMMA06-945</name>
</gene>
<dbReference type="PANTHER" id="PTHR34477:SF1">
    <property type="entry name" value="UPF0213 PROTEIN YHBQ"/>
    <property type="match status" value="1"/>
</dbReference>
<name>A0A3B0W618_9ZZZZ</name>
<dbReference type="SUPFAM" id="SSF82771">
    <property type="entry name" value="GIY-YIG endonuclease"/>
    <property type="match status" value="1"/>
</dbReference>
<reference evidence="2" key="1">
    <citation type="submission" date="2018-06" db="EMBL/GenBank/DDBJ databases">
        <authorList>
            <person name="Zhirakovskaya E."/>
        </authorList>
    </citation>
    <scope>NUCLEOTIDE SEQUENCE</scope>
</reference>
<dbReference type="Pfam" id="PF01541">
    <property type="entry name" value="GIY-YIG"/>
    <property type="match status" value="1"/>
</dbReference>
<dbReference type="PROSITE" id="PS50164">
    <property type="entry name" value="GIY_YIG"/>
    <property type="match status" value="1"/>
</dbReference>
<accession>A0A3B0W618</accession>
<dbReference type="PANTHER" id="PTHR34477">
    <property type="entry name" value="UPF0213 PROTEIN YHBQ"/>
    <property type="match status" value="1"/>
</dbReference>
<dbReference type="InterPro" id="IPR050190">
    <property type="entry name" value="UPF0213_domain"/>
</dbReference>
<dbReference type="CDD" id="cd10456">
    <property type="entry name" value="GIY-YIG_UPF0213"/>
    <property type="match status" value="1"/>
</dbReference>
<dbReference type="Gene3D" id="3.40.1440.10">
    <property type="entry name" value="GIY-YIG endonuclease"/>
    <property type="match status" value="1"/>
</dbReference>
<organism evidence="2">
    <name type="scientific">hydrothermal vent metagenome</name>
    <dbReference type="NCBI Taxonomy" id="652676"/>
    <lineage>
        <taxon>unclassified sequences</taxon>
        <taxon>metagenomes</taxon>
        <taxon>ecological metagenomes</taxon>
    </lineage>
</organism>
<protein>
    <recommendedName>
        <fullName evidence="1">GIY-YIG domain-containing protein</fullName>
    </recommendedName>
</protein>
<evidence type="ECO:0000259" key="1">
    <source>
        <dbReference type="PROSITE" id="PS50164"/>
    </source>
</evidence>
<proteinExistence type="predicted"/>
<sequence length="98" mass="11280">MSEKPKSWFVYVLRCADNSLYTGITLNIDKRLDEHNGIEKNGAKYTHSRRPVELAYLEATTSRSSACKREHAIKNLKKSEKEILVRKKNVILDVCQVT</sequence>